<sequence>MIDAASIRRFAPNARPELTQAIAANWHHAESAEIATSRRVQHFMTQIAHETNGLARLDENMNYSAARLVEVFPRRVTPAQARILAGNPKAIANHVYGGRLGNHLPNDGWDYRGSGFIQLTGRENFRKRGAEIGMPLEENPELCREPGPGFLAAVAYWKVAGCNDPAERDDVRGVRKRINPALAGLAECKVWLAKAKRVFTDGARAFEPNAAASELEAVGEMLGTLGYAEGVRSADPDMLLRSFQEARGLNATGRVDDATLDAVIEEMEQFDGGSAALPPGSGSVASRSAELLVIGLVGVASGFLLAEALGRGGEKPLARGGGRDSTTRGASSAVQSESTAAQAVRLLGLLRRLPEAARSEFYDEQIASILNELARRATSSRGSDSLTDWLQVQAAADGLAAEGLGEVTLELYQTRRAAFDAAMAQLSLEQQLALKALTEEFEPASSSRALPPAFPTFDLEANARSVPRVLASFDGTSVFTSRRGFPAIEGILAIHAADGLGEVVFQATSGGGARDFRATNGPLPPGIYRVSNHRPNRTTVGMVAHGVGYSFDLDPTDGTQVFGRSLFRIHPDGPSRGTNGCIGVEGNAATLRACEARIAAGLRAGGPFRIIVRH</sequence>
<gene>
    <name evidence="2" type="ORF">ACFFII_17430</name>
</gene>
<feature type="compositionally biased region" description="Polar residues" evidence="1">
    <location>
        <begin position="327"/>
        <end position="336"/>
    </location>
</feature>
<dbReference type="PANTHER" id="PTHR34408">
    <property type="entry name" value="FAMILY PROTEIN, PUTATIVE-RELATED"/>
    <property type="match status" value="1"/>
</dbReference>
<evidence type="ECO:0000256" key="1">
    <source>
        <dbReference type="SAM" id="MobiDB-lite"/>
    </source>
</evidence>
<name>A0ABV6I8I1_9RHOB</name>
<evidence type="ECO:0000313" key="3">
    <source>
        <dbReference type="Proteomes" id="UP001589799"/>
    </source>
</evidence>
<dbReference type="Proteomes" id="UP001589799">
    <property type="component" value="Unassembled WGS sequence"/>
</dbReference>
<dbReference type="InterPro" id="IPR052354">
    <property type="entry name" value="Cell_Wall_Dynamics_Protein"/>
</dbReference>
<reference evidence="2 3" key="1">
    <citation type="submission" date="2024-09" db="EMBL/GenBank/DDBJ databases">
        <authorList>
            <person name="Sun Q."/>
            <person name="Mori K."/>
        </authorList>
    </citation>
    <scope>NUCLEOTIDE SEQUENCE [LARGE SCALE GENOMIC DNA]</scope>
    <source>
        <strain evidence="2 3">KCTC 22789</strain>
    </source>
</reference>
<keyword evidence="3" id="KW-1185">Reference proteome</keyword>
<dbReference type="InterPro" id="IPR023346">
    <property type="entry name" value="Lysozyme-like_dom_sf"/>
</dbReference>
<organism evidence="2 3">
    <name type="scientific">Paracoccus niistensis</name>
    <dbReference type="NCBI Taxonomy" id="632935"/>
    <lineage>
        <taxon>Bacteria</taxon>
        <taxon>Pseudomonadati</taxon>
        <taxon>Pseudomonadota</taxon>
        <taxon>Alphaproteobacteria</taxon>
        <taxon>Rhodobacterales</taxon>
        <taxon>Paracoccaceae</taxon>
        <taxon>Paracoccus</taxon>
    </lineage>
</organism>
<feature type="region of interest" description="Disordered" evidence="1">
    <location>
        <begin position="314"/>
        <end position="336"/>
    </location>
</feature>
<protein>
    <submittedName>
        <fullName evidence="2">Uncharacterized protein</fullName>
    </submittedName>
</protein>
<proteinExistence type="predicted"/>
<accession>A0ABV6I8I1</accession>
<evidence type="ECO:0000313" key="2">
    <source>
        <dbReference type="EMBL" id="MFC0342529.1"/>
    </source>
</evidence>
<dbReference type="PANTHER" id="PTHR34408:SF1">
    <property type="entry name" value="GLYCOSYL HYDROLASE FAMILY 19 DOMAIN-CONTAINING PROTEIN HI_1415"/>
    <property type="match status" value="1"/>
</dbReference>
<dbReference type="RefSeq" id="WP_377700145.1">
    <property type="nucleotide sequence ID" value="NZ_JBHLWE010000066.1"/>
</dbReference>
<dbReference type="Gene3D" id="1.10.530.10">
    <property type="match status" value="1"/>
</dbReference>
<dbReference type="EMBL" id="JBHLWE010000066">
    <property type="protein sequence ID" value="MFC0342529.1"/>
    <property type="molecule type" value="Genomic_DNA"/>
</dbReference>
<feature type="compositionally biased region" description="Basic and acidic residues" evidence="1">
    <location>
        <begin position="314"/>
        <end position="326"/>
    </location>
</feature>
<comment type="caution">
    <text evidence="2">The sequence shown here is derived from an EMBL/GenBank/DDBJ whole genome shotgun (WGS) entry which is preliminary data.</text>
</comment>
<dbReference type="SUPFAM" id="SSF53955">
    <property type="entry name" value="Lysozyme-like"/>
    <property type="match status" value="1"/>
</dbReference>